<keyword evidence="2" id="KW-1185">Reference proteome</keyword>
<evidence type="ECO:0000313" key="2">
    <source>
        <dbReference type="Proteomes" id="UP001732700"/>
    </source>
</evidence>
<name>A0ACD5TEC9_AVESA</name>
<sequence>MTPAMAERLDRIVEEALQGTGFTFAPAQSASGSTAASGSPRRSFPGVAAAHARFEPRPSDIFLASFPKSGTTWLKALAFATVHRADNPPRDPSHPLCHRNPHDCVKFLEEPLAVDGGMLEALHSPRVIATHLPYSLLPGRITAEGAGARIVYICRDPKEALVSTWLFARKMVAAAAARHGDGVKTPQAPFMIEEAFKLFCEGRCNAGPQWHHVASYWEASRKWPEKVLFLRYEDMLRDPMGHVRKLAEFMGCPFSGEEEAAGVVQDIVELCNIDALKNMEVNKSGAYRWI</sequence>
<reference evidence="1" key="2">
    <citation type="submission" date="2025-09" db="UniProtKB">
        <authorList>
            <consortium name="EnsemblPlants"/>
        </authorList>
    </citation>
    <scope>IDENTIFICATION</scope>
</reference>
<dbReference type="Proteomes" id="UP001732700">
    <property type="component" value="Chromosome 1A"/>
</dbReference>
<dbReference type="EnsemblPlants" id="AVESA.00010b.r2.1AG0039280.1">
    <property type="protein sequence ID" value="AVESA.00010b.r2.1AG0039280.1.CDS"/>
    <property type="gene ID" value="AVESA.00010b.r2.1AG0039280"/>
</dbReference>
<protein>
    <submittedName>
        <fullName evidence="1">Uncharacterized protein</fullName>
    </submittedName>
</protein>
<proteinExistence type="predicted"/>
<accession>A0ACD5TEC9</accession>
<evidence type="ECO:0000313" key="1">
    <source>
        <dbReference type="EnsemblPlants" id="AVESA.00010b.r2.1AG0039280.1.CDS"/>
    </source>
</evidence>
<reference evidence="1" key="1">
    <citation type="submission" date="2021-05" db="EMBL/GenBank/DDBJ databases">
        <authorList>
            <person name="Scholz U."/>
            <person name="Mascher M."/>
            <person name="Fiebig A."/>
        </authorList>
    </citation>
    <scope>NUCLEOTIDE SEQUENCE [LARGE SCALE GENOMIC DNA]</scope>
</reference>
<organism evidence="1 2">
    <name type="scientific">Avena sativa</name>
    <name type="common">Oat</name>
    <dbReference type="NCBI Taxonomy" id="4498"/>
    <lineage>
        <taxon>Eukaryota</taxon>
        <taxon>Viridiplantae</taxon>
        <taxon>Streptophyta</taxon>
        <taxon>Embryophyta</taxon>
        <taxon>Tracheophyta</taxon>
        <taxon>Spermatophyta</taxon>
        <taxon>Magnoliopsida</taxon>
        <taxon>Liliopsida</taxon>
        <taxon>Poales</taxon>
        <taxon>Poaceae</taxon>
        <taxon>BOP clade</taxon>
        <taxon>Pooideae</taxon>
        <taxon>Poodae</taxon>
        <taxon>Poeae</taxon>
        <taxon>Poeae Chloroplast Group 1 (Aveneae type)</taxon>
        <taxon>Aveninae</taxon>
        <taxon>Avena</taxon>
    </lineage>
</organism>